<feature type="transmembrane region" description="Helical" evidence="11">
    <location>
        <begin position="185"/>
        <end position="204"/>
    </location>
</feature>
<dbReference type="GO" id="GO:0098719">
    <property type="term" value="P:sodium ion import across plasma membrane"/>
    <property type="evidence" value="ECO:0007669"/>
    <property type="project" value="TreeGrafter"/>
</dbReference>
<feature type="transmembrane region" description="Helical" evidence="11">
    <location>
        <begin position="280"/>
        <end position="298"/>
    </location>
</feature>
<keyword evidence="4" id="KW-1003">Cell membrane</keyword>
<dbReference type="InterPro" id="IPR004705">
    <property type="entry name" value="Cation/H_exchanger_CPA1_bac"/>
</dbReference>
<keyword evidence="11" id="KW-0997">Cell inner membrane</keyword>
<dbReference type="PANTHER" id="PTHR10110">
    <property type="entry name" value="SODIUM/HYDROGEN EXCHANGER"/>
    <property type="match status" value="1"/>
</dbReference>
<evidence type="ECO:0000256" key="11">
    <source>
        <dbReference type="RuleBase" id="RU366002"/>
    </source>
</evidence>
<evidence type="ECO:0000256" key="7">
    <source>
        <dbReference type="ARBA" id="ARBA00023053"/>
    </source>
</evidence>
<comment type="function">
    <text evidence="11">Na(+)/H(+) antiporter that extrudes sodium in exchange for external protons.</text>
</comment>
<keyword evidence="5 11" id="KW-0812">Transmembrane</keyword>
<keyword evidence="2 11" id="KW-0813">Transport</keyword>
<keyword evidence="10 11" id="KW-0739">Sodium transport</keyword>
<feature type="transmembrane region" description="Helical" evidence="11">
    <location>
        <begin position="157"/>
        <end position="179"/>
    </location>
</feature>
<dbReference type="RefSeq" id="WP_023656488.1">
    <property type="nucleotide sequence ID" value="NZ_CAHS01000021.1"/>
</dbReference>
<evidence type="ECO:0000256" key="8">
    <source>
        <dbReference type="ARBA" id="ARBA00023065"/>
    </source>
</evidence>
<feature type="transmembrane region" description="Helical" evidence="11">
    <location>
        <begin position="397"/>
        <end position="420"/>
    </location>
</feature>
<dbReference type="AlphaFoldDB" id="V5ZCH0"/>
<feature type="domain" description="Cation/H+ exchanger transmembrane" evidence="12">
    <location>
        <begin position="12"/>
        <end position="421"/>
    </location>
</feature>
<dbReference type="Gene3D" id="6.10.140.1330">
    <property type="match status" value="1"/>
</dbReference>
<dbReference type="GO" id="GO:0015386">
    <property type="term" value="F:potassium:proton antiporter activity"/>
    <property type="evidence" value="ECO:0007669"/>
    <property type="project" value="TreeGrafter"/>
</dbReference>
<keyword evidence="3 11" id="KW-0050">Antiport</keyword>
<accession>V5ZCH0</accession>
<evidence type="ECO:0000259" key="12">
    <source>
        <dbReference type="Pfam" id="PF00999"/>
    </source>
</evidence>
<protein>
    <submittedName>
        <fullName evidence="13">Putative sodium/hydrogen exchanger</fullName>
    </submittedName>
</protein>
<evidence type="ECO:0000256" key="5">
    <source>
        <dbReference type="ARBA" id="ARBA00022692"/>
    </source>
</evidence>
<reference evidence="13 14" key="1">
    <citation type="journal article" date="2013" name="Syst. Appl. Microbiol.">
        <title>Phylogenetic position and virulence apparatus of the pear flower necrosis pathogen Erwinia piriflorinigrans CFBP 5888T as assessed by comparative genomics.</title>
        <authorList>
            <person name="Smits T.H."/>
            <person name="Rezzonico F."/>
            <person name="Lopez M.M."/>
            <person name="Blom J."/>
            <person name="Goesmann A."/>
            <person name="Frey J.E."/>
            <person name="Duffy B."/>
        </authorList>
    </citation>
    <scope>NUCLEOTIDE SEQUENCE [LARGE SCALE GENOMIC DNA]</scope>
    <source>
        <strain evidence="14">CFBP5888</strain>
    </source>
</reference>
<dbReference type="GO" id="GO:0005886">
    <property type="term" value="C:plasma membrane"/>
    <property type="evidence" value="ECO:0007669"/>
    <property type="project" value="UniProtKB-SubCell"/>
</dbReference>
<dbReference type="GO" id="GO:0015385">
    <property type="term" value="F:sodium:proton antiporter activity"/>
    <property type="evidence" value="ECO:0007669"/>
    <property type="project" value="InterPro"/>
</dbReference>
<evidence type="ECO:0000256" key="4">
    <source>
        <dbReference type="ARBA" id="ARBA00022475"/>
    </source>
</evidence>
<name>V5ZCH0_9GAMM</name>
<evidence type="ECO:0000256" key="2">
    <source>
        <dbReference type="ARBA" id="ARBA00022448"/>
    </source>
</evidence>
<dbReference type="NCBIfam" id="TIGR00831">
    <property type="entry name" value="a_cpa1"/>
    <property type="match status" value="1"/>
</dbReference>
<dbReference type="GO" id="GO:0051453">
    <property type="term" value="P:regulation of intracellular pH"/>
    <property type="evidence" value="ECO:0007669"/>
    <property type="project" value="TreeGrafter"/>
</dbReference>
<feature type="transmembrane region" description="Helical" evidence="11">
    <location>
        <begin position="85"/>
        <end position="108"/>
    </location>
</feature>
<keyword evidence="7 11" id="KW-0915">Sodium</keyword>
<dbReference type="EMBL" id="CAHS01000021">
    <property type="protein sequence ID" value="CCG88732.1"/>
    <property type="molecule type" value="Genomic_DNA"/>
</dbReference>
<dbReference type="Pfam" id="PF00999">
    <property type="entry name" value="Na_H_Exchanger"/>
    <property type="match status" value="1"/>
</dbReference>
<dbReference type="OrthoDB" id="9809206at2"/>
<dbReference type="PANTHER" id="PTHR10110:SF86">
    <property type="entry name" value="SODIUM_HYDROGEN EXCHANGER 7"/>
    <property type="match status" value="1"/>
</dbReference>
<evidence type="ECO:0000256" key="6">
    <source>
        <dbReference type="ARBA" id="ARBA00022989"/>
    </source>
</evidence>
<comment type="similarity">
    <text evidence="11">Belongs to the monovalent cation:proton antiporter 1 (CPA1) transporter (TC 2.A.36) family.</text>
</comment>
<organism evidence="13 14">
    <name type="scientific">Erwinia piriflorinigrans CFBP 5888</name>
    <dbReference type="NCBI Taxonomy" id="1161919"/>
    <lineage>
        <taxon>Bacteria</taxon>
        <taxon>Pseudomonadati</taxon>
        <taxon>Pseudomonadota</taxon>
        <taxon>Gammaproteobacteria</taxon>
        <taxon>Enterobacterales</taxon>
        <taxon>Erwiniaceae</taxon>
        <taxon>Erwinia</taxon>
    </lineage>
</organism>
<keyword evidence="6 11" id="KW-1133">Transmembrane helix</keyword>
<evidence type="ECO:0000256" key="9">
    <source>
        <dbReference type="ARBA" id="ARBA00023136"/>
    </source>
</evidence>
<keyword evidence="8 11" id="KW-0406">Ion transport</keyword>
<dbReference type="Proteomes" id="UP000018217">
    <property type="component" value="Unassembled WGS sequence"/>
</dbReference>
<keyword evidence="14" id="KW-1185">Reference proteome</keyword>
<feature type="transmembrane region" description="Helical" evidence="11">
    <location>
        <begin position="114"/>
        <end position="136"/>
    </location>
</feature>
<proteinExistence type="inferred from homology"/>
<evidence type="ECO:0000313" key="13">
    <source>
        <dbReference type="EMBL" id="CCG88732.1"/>
    </source>
</evidence>
<dbReference type="InterPro" id="IPR018422">
    <property type="entry name" value="Cation/H_exchanger_CPA1"/>
</dbReference>
<dbReference type="InterPro" id="IPR006153">
    <property type="entry name" value="Cation/H_exchanger_TM"/>
</dbReference>
<feature type="transmembrane region" description="Helical" evidence="11">
    <location>
        <begin position="241"/>
        <end position="259"/>
    </location>
</feature>
<evidence type="ECO:0000256" key="10">
    <source>
        <dbReference type="ARBA" id="ARBA00023201"/>
    </source>
</evidence>
<evidence type="ECO:0000313" key="14">
    <source>
        <dbReference type="Proteomes" id="UP000018217"/>
    </source>
</evidence>
<feature type="transmembrane region" description="Helical" evidence="11">
    <location>
        <begin position="361"/>
        <end position="385"/>
    </location>
</feature>
<comment type="caution">
    <text evidence="11">Lacks conserved residue(s) required for the propagation of feature annotation.</text>
</comment>
<comment type="caution">
    <text evidence="13">The sequence shown here is derived from an EMBL/GenBank/DDBJ whole genome shotgun (WGS) entry which is preliminary data.</text>
</comment>
<keyword evidence="9 11" id="KW-0472">Membrane</keyword>
<evidence type="ECO:0000256" key="3">
    <source>
        <dbReference type="ARBA" id="ARBA00022449"/>
    </source>
</evidence>
<comment type="subcellular location">
    <subcellularLocation>
        <location evidence="11">Cell inner membrane</location>
        <topology evidence="11">Multi-pass membrane protein</topology>
    </subcellularLocation>
    <subcellularLocation>
        <location evidence="1">Cell membrane</location>
        <topology evidence="1">Multi-pass membrane protein</topology>
    </subcellularLocation>
</comment>
<dbReference type="STRING" id="1161919.EPIR_3369"/>
<evidence type="ECO:0000256" key="1">
    <source>
        <dbReference type="ARBA" id="ARBA00004651"/>
    </source>
</evidence>
<feature type="transmembrane region" description="Helical" evidence="11">
    <location>
        <begin position="313"/>
        <end position="341"/>
    </location>
</feature>
<sequence length="549" mass="60483">MEIFFTILILTLVVSLSGVAARIIPFQIPLPLVQIAMGALLAWPTFGLHVDFDPNLFLVLFIPPLLFADGWKTPTSEFLHHGREILGLALMLVLITVVGIGYLIYWLVPGIPLLPAFALAAVLSPTDAVALSGIVGEGRIPKKIMAILQGEALMNDASGLVSMKFAVAVTMGTMVFTVSGATLEFLKVAIGGLLAGIAICWLYGKSLRLFSRWSGDDPATQTVLLLLLPFASYLIAEHIGVSGILAAVAAGMTISRSGIIRQAPLAMRLRANSVWQMLEFVFNGMVFLMLGLQLPGILEVSLNQANADPNVELWALFASVVLIYVALMVVRFGWLWTMRLISRRMLKKRPMEFSNYSTRELLIASFAGVRGAITLAGVLSIPLLLTNGHDFPARYELVFLATGVILFSLLVGVMVLPVLLRGVEGIDKSMHRREVQTARATMAATAIESLHQMEERLAADTNENIDSELLKEVSLRVSGNLRRRVDGKDDIERSLYAENLERRFRLNALRAERGELYHLRATQKISNETMRKLQHDLDLLETLLTDKEE</sequence>
<gene>
    <name evidence="13" type="primary">yjcE</name>
    <name evidence="13" type="ORF">EPIR_3369</name>
</gene>